<feature type="binding site" evidence="10">
    <location>
        <position position="49"/>
    </location>
    <ligand>
        <name>Mn(2+)</name>
        <dbReference type="ChEBI" id="CHEBI:29035"/>
        <label>2</label>
    </ligand>
</feature>
<dbReference type="PANTHER" id="PTHR34990">
    <property type="entry name" value="UDP-2,3-DIACYLGLUCOSAMINE HYDROLASE-RELATED"/>
    <property type="match status" value="1"/>
</dbReference>
<feature type="binding site" evidence="10">
    <location>
        <position position="90"/>
    </location>
    <ligand>
        <name>Mn(2+)</name>
        <dbReference type="ChEBI" id="CHEBI:29035"/>
        <label>2</label>
    </ligand>
</feature>
<dbReference type="Gene3D" id="3.60.21.10">
    <property type="match status" value="1"/>
</dbReference>
<reference evidence="12 13" key="1">
    <citation type="journal article" date="2013" name="Genome Biol. Evol.">
        <title>Genome evolution and phylogenomic analysis of candidatus kinetoplastibacterium, the betaproteobacterial endosymbionts of strigomonas and angomonas.</title>
        <authorList>
            <person name="Alves J.M."/>
            <person name="Serrano M.G."/>
            <person name="Maia da Silva F."/>
            <person name="Voegtly L.J."/>
            <person name="Matveyev A.V."/>
            <person name="Teixeira M.M."/>
            <person name="Camargo E.P."/>
            <person name="Buck G.A."/>
        </authorList>
    </citation>
    <scope>NUCLEOTIDE SEQUENCE [LARGE SCALE GENOMIC DNA]</scope>
    <source>
        <strain evidence="12 13">TCC012E</strain>
    </source>
</reference>
<dbReference type="InterPro" id="IPR043461">
    <property type="entry name" value="LpxH-like"/>
</dbReference>
<keyword evidence="6 10" id="KW-0378">Hydrolase</keyword>
<dbReference type="CDD" id="cd07398">
    <property type="entry name" value="MPP_YbbF-LpxH"/>
    <property type="match status" value="1"/>
</dbReference>
<dbReference type="GO" id="GO:0030145">
    <property type="term" value="F:manganese ion binding"/>
    <property type="evidence" value="ECO:0007669"/>
    <property type="project" value="UniProtKB-UniRule"/>
</dbReference>
<evidence type="ECO:0000256" key="9">
    <source>
        <dbReference type="ARBA" id="ARBA00023211"/>
    </source>
</evidence>
<feature type="binding site" evidence="10">
    <location>
        <position position="179"/>
    </location>
    <ligand>
        <name>substrate</name>
    </ligand>
</feature>
<dbReference type="HOGENOM" id="CLU_074586_0_0_4"/>
<protein>
    <recommendedName>
        <fullName evidence="10">UDP-2,3-diacylglucosamine hydrolase</fullName>
        <ecNumber evidence="10">3.6.1.54</ecNumber>
    </recommendedName>
    <alternativeName>
        <fullName evidence="10">UDP-2,3-diacylglucosamine diphosphatase</fullName>
    </alternativeName>
</protein>
<sequence>MFHRLKTYGDTWLASDFHLSEHTLKTSKAFKKLLAIASASSSNLILLGDIFDAWIGDDLIEKNKPCWLINILKSIKIASSYINIYILPGNRDFLLGENFSNISGAYLITEPQTILENDHQEILISHGDELCIDDIEYQKYRTMVRSDNWKNFFLQKNLFERSIIAKKIREYSKMANQKKSEEIANVTESEVKKNFENICCPSKMIHGHTHVKKKHTYIVKNRICERWVLPDWNYDSTEKDKGGWIVVKNDKIDYCSF</sequence>
<keyword evidence="5 10" id="KW-0479">Metal-binding</keyword>
<dbReference type="GO" id="GO:0008758">
    <property type="term" value="F:UDP-2,3-diacylglucosamine hydrolase activity"/>
    <property type="evidence" value="ECO:0007669"/>
    <property type="project" value="UniProtKB-UniRule"/>
</dbReference>
<keyword evidence="9 10" id="KW-0464">Manganese</keyword>
<feature type="binding site" evidence="10">
    <location>
        <position position="16"/>
    </location>
    <ligand>
        <name>Mn(2+)</name>
        <dbReference type="ChEBI" id="CHEBI:29035"/>
        <label>1</label>
    </ligand>
</feature>
<feature type="binding site" evidence="10">
    <location>
        <position position="208"/>
    </location>
    <ligand>
        <name>substrate</name>
    </ligand>
</feature>
<dbReference type="RefSeq" id="WP_015237876.1">
    <property type="nucleotide sequence ID" value="NC_020285.1"/>
</dbReference>
<dbReference type="GO" id="GO:0005737">
    <property type="term" value="C:cytoplasm"/>
    <property type="evidence" value="ECO:0007669"/>
    <property type="project" value="InterPro"/>
</dbReference>
<evidence type="ECO:0000313" key="13">
    <source>
        <dbReference type="Proteomes" id="UP000011563"/>
    </source>
</evidence>
<feature type="binding site" evidence="10">
    <location>
        <position position="172"/>
    </location>
    <ligand>
        <name>substrate</name>
    </ligand>
</feature>
<evidence type="ECO:0000313" key="12">
    <source>
        <dbReference type="EMBL" id="AGF49603.1"/>
    </source>
</evidence>
<gene>
    <name evidence="10" type="primary">lpxH</name>
    <name evidence="12" type="ORF">BCUE_0389</name>
</gene>
<evidence type="ECO:0000256" key="3">
    <source>
        <dbReference type="ARBA" id="ARBA00022519"/>
    </source>
</evidence>
<proteinExistence type="inferred from homology"/>
<comment type="catalytic activity">
    <reaction evidence="10">
        <text>UDP-2-N,3-O-bis[(3R)-3-hydroxytetradecanoyl]-alpha-D-glucosamine + H2O = 2-N,3-O-bis[(3R)-3-hydroxytetradecanoyl]-alpha-D-glucosaminyl 1-phosphate + UMP + 2 H(+)</text>
        <dbReference type="Rhea" id="RHEA:25213"/>
        <dbReference type="ChEBI" id="CHEBI:15377"/>
        <dbReference type="ChEBI" id="CHEBI:15378"/>
        <dbReference type="ChEBI" id="CHEBI:57865"/>
        <dbReference type="ChEBI" id="CHEBI:57957"/>
        <dbReference type="ChEBI" id="CHEBI:78847"/>
        <dbReference type="EC" id="3.6.1.54"/>
    </reaction>
</comment>
<feature type="binding site" evidence="10">
    <location>
        <position position="208"/>
    </location>
    <ligand>
        <name>Mn(2+)</name>
        <dbReference type="ChEBI" id="CHEBI:29035"/>
        <label>2</label>
    </ligand>
</feature>
<evidence type="ECO:0000256" key="4">
    <source>
        <dbReference type="ARBA" id="ARBA00022556"/>
    </source>
</evidence>
<dbReference type="PANTHER" id="PTHR34990:SF1">
    <property type="entry name" value="UDP-2,3-DIACYLGLUCOSAMINE HYDROLASE"/>
    <property type="match status" value="1"/>
</dbReference>
<comment type="cofactor">
    <cofactor evidence="10">
        <name>Mn(2+)</name>
        <dbReference type="ChEBI" id="CHEBI:29035"/>
    </cofactor>
    <text evidence="10">Binds 2 Mn(2+) ions per subunit in a binuclear metal center.</text>
</comment>
<keyword evidence="8 10" id="KW-0472">Membrane</keyword>
<keyword evidence="13" id="KW-1185">Reference proteome</keyword>
<keyword evidence="7 10" id="KW-0443">Lipid metabolism</keyword>
<keyword evidence="1 10" id="KW-1003">Cell membrane</keyword>
<dbReference type="UniPathway" id="UPA00359">
    <property type="reaction ID" value="UER00480"/>
</dbReference>
<accession>M1LAV1</accession>
<feature type="binding site" evidence="10">
    <location>
        <position position="134"/>
    </location>
    <ligand>
        <name>substrate</name>
    </ligand>
</feature>
<dbReference type="KEGG" id="kbt:BCUE_0389"/>
<evidence type="ECO:0000256" key="5">
    <source>
        <dbReference type="ARBA" id="ARBA00022723"/>
    </source>
</evidence>
<dbReference type="HAMAP" id="MF_00575">
    <property type="entry name" value="LpxH"/>
    <property type="match status" value="1"/>
</dbReference>
<evidence type="ECO:0000256" key="1">
    <source>
        <dbReference type="ARBA" id="ARBA00022475"/>
    </source>
</evidence>
<evidence type="ECO:0000256" key="7">
    <source>
        <dbReference type="ARBA" id="ARBA00023098"/>
    </source>
</evidence>
<dbReference type="AlphaFoldDB" id="M1LAV1"/>
<comment type="subcellular location">
    <subcellularLocation>
        <location evidence="10">Cell inner membrane</location>
        <topology evidence="10">Peripheral membrane protein</topology>
        <orientation evidence="10">Cytoplasmic side</orientation>
    </subcellularLocation>
</comment>
<comment type="function">
    <text evidence="10">Hydrolyzes the pyrophosphate bond of UDP-2,3-diacylglucosamine to yield 2,3-diacylglucosamine 1-phosphate (lipid X) and UMP by catalyzing the attack of water at the alpha-P atom. Involved in the biosynthesis of lipid A, a phosphorylated glycolipid that anchors the lipopolysaccharide to the outer membrane of the cell.</text>
</comment>
<feature type="binding site" evidence="10">
    <location>
        <begin position="90"/>
        <end position="91"/>
    </location>
    <ligand>
        <name>substrate</name>
    </ligand>
</feature>
<dbReference type="EMBL" id="CP003807">
    <property type="protein sequence ID" value="AGF49603.1"/>
    <property type="molecule type" value="Genomic_DNA"/>
</dbReference>
<dbReference type="GO" id="GO:0009245">
    <property type="term" value="P:lipid A biosynthetic process"/>
    <property type="evidence" value="ECO:0007669"/>
    <property type="project" value="UniProtKB-UniRule"/>
</dbReference>
<feature type="binding site" evidence="10">
    <location>
        <position position="49"/>
    </location>
    <ligand>
        <name>Mn(2+)</name>
        <dbReference type="ChEBI" id="CHEBI:29035"/>
        <label>1</label>
    </ligand>
</feature>
<evidence type="ECO:0000259" key="11">
    <source>
        <dbReference type="Pfam" id="PF00149"/>
    </source>
</evidence>
<dbReference type="GO" id="GO:0019897">
    <property type="term" value="C:extrinsic component of plasma membrane"/>
    <property type="evidence" value="ECO:0007669"/>
    <property type="project" value="UniProtKB-UniRule"/>
</dbReference>
<dbReference type="NCBIfam" id="NF003743">
    <property type="entry name" value="PRK05340.1"/>
    <property type="match status" value="1"/>
</dbReference>
<keyword evidence="2 10" id="KW-0444">Lipid biosynthesis</keyword>
<feature type="domain" description="Calcineurin-like phosphoesterase" evidence="11">
    <location>
        <begin position="12"/>
        <end position="211"/>
    </location>
</feature>
<dbReference type="PATRIC" id="fig|1208922.3.peg.155"/>
<evidence type="ECO:0000256" key="2">
    <source>
        <dbReference type="ARBA" id="ARBA00022516"/>
    </source>
</evidence>
<feature type="binding site" evidence="10">
    <location>
        <position position="126"/>
    </location>
    <ligand>
        <name>Mn(2+)</name>
        <dbReference type="ChEBI" id="CHEBI:29035"/>
        <label>2</label>
    </ligand>
</feature>
<dbReference type="Proteomes" id="UP000011563">
    <property type="component" value="Chromosome"/>
</dbReference>
<dbReference type="Pfam" id="PF00149">
    <property type="entry name" value="Metallophos"/>
    <property type="match status" value="1"/>
</dbReference>
<evidence type="ECO:0000256" key="10">
    <source>
        <dbReference type="HAMAP-Rule" id="MF_00575"/>
    </source>
</evidence>
<comment type="similarity">
    <text evidence="10">Belongs to the LpxH family.</text>
</comment>
<dbReference type="InterPro" id="IPR004843">
    <property type="entry name" value="Calcineurin-like_PHP"/>
</dbReference>
<dbReference type="EC" id="3.6.1.54" evidence="10"/>
<comment type="pathway">
    <text evidence="10">Glycolipid biosynthesis; lipid IV(A) biosynthesis; lipid IV(A) from (3R)-3-hydroxytetradecanoyl-[acyl-carrier-protein] and UDP-N-acetyl-alpha-D-glucosamine: step 4/6.</text>
</comment>
<feature type="binding site" evidence="10">
    <location>
        <position position="18"/>
    </location>
    <ligand>
        <name>Mn(2+)</name>
        <dbReference type="ChEBI" id="CHEBI:29035"/>
        <label>1</label>
    </ligand>
</feature>
<evidence type="ECO:0000256" key="6">
    <source>
        <dbReference type="ARBA" id="ARBA00022801"/>
    </source>
</evidence>
<dbReference type="SUPFAM" id="SSF56300">
    <property type="entry name" value="Metallo-dependent phosphatases"/>
    <property type="match status" value="1"/>
</dbReference>
<dbReference type="InterPro" id="IPR029052">
    <property type="entry name" value="Metallo-depent_PP-like"/>
</dbReference>
<feature type="binding site" evidence="10">
    <location>
        <position position="210"/>
    </location>
    <ligand>
        <name>Mn(2+)</name>
        <dbReference type="ChEBI" id="CHEBI:29035"/>
        <label>1</label>
    </ligand>
</feature>
<keyword evidence="4 10" id="KW-0441">Lipid A biosynthesis</keyword>
<organism evidence="12 13">
    <name type="scientific">Candidatus Kinetoplastidibacterium blastocrithidiae TCC012E</name>
    <dbReference type="NCBI Taxonomy" id="1208922"/>
    <lineage>
        <taxon>Bacteria</taxon>
        <taxon>Pseudomonadati</taxon>
        <taxon>Pseudomonadota</taxon>
        <taxon>Betaproteobacteria</taxon>
        <taxon>Candidatus Kinetoplastidibacterium</taxon>
    </lineage>
</organism>
<dbReference type="InterPro" id="IPR010138">
    <property type="entry name" value="UDP-diacylglucosamine_Hdrlase"/>
</dbReference>
<name>M1LAV1_9PROT</name>
<keyword evidence="3 10" id="KW-0997">Cell inner membrane</keyword>
<evidence type="ECO:0000256" key="8">
    <source>
        <dbReference type="ARBA" id="ARBA00023136"/>
    </source>
</evidence>
<feature type="binding site" evidence="10">
    <location>
        <position position="176"/>
    </location>
    <ligand>
        <name>substrate</name>
    </ligand>
</feature>